<dbReference type="SMART" id="SM00456">
    <property type="entry name" value="WW"/>
    <property type="match status" value="2"/>
</dbReference>
<reference evidence="10 11" key="1">
    <citation type="submission" date="2019-01" db="EMBL/GenBank/DDBJ databases">
        <authorList>
            <person name="Sayadi A."/>
        </authorList>
    </citation>
    <scope>NUCLEOTIDE SEQUENCE [LARGE SCALE GENOMIC DNA]</scope>
</reference>
<evidence type="ECO:0000256" key="8">
    <source>
        <dbReference type="ARBA" id="ARBA00023228"/>
    </source>
</evidence>
<dbReference type="GO" id="GO:0005764">
    <property type="term" value="C:lysosome"/>
    <property type="evidence" value="ECO:0007669"/>
    <property type="project" value="UniProtKB-SubCell"/>
</dbReference>
<dbReference type="GO" id="GO:0005794">
    <property type="term" value="C:Golgi apparatus"/>
    <property type="evidence" value="ECO:0007669"/>
    <property type="project" value="UniProtKB-SubCell"/>
</dbReference>
<evidence type="ECO:0000256" key="7">
    <source>
        <dbReference type="ARBA" id="ARBA00023034"/>
    </source>
</evidence>
<sequence>MNLPESDSEDELPPGWEERVTVDGSVFYANHLTKNTQWTHPRTGKKKRVSGELPFGWERCIDKNTGKVIYVDHDNRRTTYTDPRLAFAVEEKEHVNDYRQRFDASSTALQVLHGRDLSGKVAIVTGANTGIGFETTKSLSRHGCTVVLACRNLASAEEAISQIRDDKPAAGDNCIAIYLDLTSLSSVVQFANTVKSKYDRIDILILNAGVFGLPFSKTLDGFETTFQVNHLSHFYLTILLRPLLVSGSRVVVVSSESHRFANLTLENLTPLTLSPDAPSKYWDMMAYNNSKLCNVLFARKLAKNLQTSGISVFSCHPGNMVSSKLARNWWLYRLLFALVRPFTKSLQQAASTTVYCATALELTGVTGVYFNNCYQCQESPAASDDNLATALWETSIEMIKSVLGKNAPGLEHDNKRMLEE</sequence>
<keyword evidence="7" id="KW-0333">Golgi apparatus</keyword>
<dbReference type="Gene3D" id="2.20.70.10">
    <property type="match status" value="2"/>
</dbReference>
<keyword evidence="11" id="KW-1185">Reference proteome</keyword>
<feature type="domain" description="WW" evidence="9">
    <location>
        <begin position="51"/>
        <end position="85"/>
    </location>
</feature>
<dbReference type="InterPro" id="IPR036020">
    <property type="entry name" value="WW_dom_sf"/>
</dbReference>
<name>A0A653CR78_CALMS</name>
<accession>A0A653CR78</accession>
<dbReference type="GO" id="GO:0006915">
    <property type="term" value="P:apoptotic process"/>
    <property type="evidence" value="ECO:0007669"/>
    <property type="project" value="UniProtKB-KW"/>
</dbReference>
<dbReference type="InterPro" id="IPR036291">
    <property type="entry name" value="NAD(P)-bd_dom_sf"/>
</dbReference>
<dbReference type="PANTHER" id="PTHR43157:SF31">
    <property type="entry name" value="PHOSPHATIDYLINOSITOL-GLYCAN BIOSYNTHESIS CLASS F PROTEIN"/>
    <property type="match status" value="1"/>
</dbReference>
<dbReference type="GO" id="GO:0016491">
    <property type="term" value="F:oxidoreductase activity"/>
    <property type="evidence" value="ECO:0007669"/>
    <property type="project" value="UniProtKB-KW"/>
</dbReference>
<evidence type="ECO:0000259" key="9">
    <source>
        <dbReference type="PROSITE" id="PS50020"/>
    </source>
</evidence>
<keyword evidence="4" id="KW-0879">Wnt signaling pathway</keyword>
<organism evidence="10 11">
    <name type="scientific">Callosobruchus maculatus</name>
    <name type="common">Southern cowpea weevil</name>
    <name type="synonym">Pulse bruchid</name>
    <dbReference type="NCBI Taxonomy" id="64391"/>
    <lineage>
        <taxon>Eukaryota</taxon>
        <taxon>Metazoa</taxon>
        <taxon>Ecdysozoa</taxon>
        <taxon>Arthropoda</taxon>
        <taxon>Hexapoda</taxon>
        <taxon>Insecta</taxon>
        <taxon>Pterygota</taxon>
        <taxon>Neoptera</taxon>
        <taxon>Endopterygota</taxon>
        <taxon>Coleoptera</taxon>
        <taxon>Polyphaga</taxon>
        <taxon>Cucujiformia</taxon>
        <taxon>Chrysomeloidea</taxon>
        <taxon>Chrysomelidae</taxon>
        <taxon>Bruchinae</taxon>
        <taxon>Bruchini</taxon>
        <taxon>Callosobruchus</taxon>
    </lineage>
</organism>
<dbReference type="EMBL" id="CAACVG010008435">
    <property type="protein sequence ID" value="VEN49787.1"/>
    <property type="molecule type" value="Genomic_DNA"/>
</dbReference>
<dbReference type="PROSITE" id="PS50020">
    <property type="entry name" value="WW_DOMAIN_2"/>
    <property type="match status" value="2"/>
</dbReference>
<dbReference type="Pfam" id="PF00397">
    <property type="entry name" value="WW"/>
    <property type="match status" value="2"/>
</dbReference>
<comment type="subcellular location">
    <subcellularLocation>
        <location evidence="2">Golgi apparatus</location>
    </subcellularLocation>
    <subcellularLocation>
        <location evidence="1">Lysosome</location>
    </subcellularLocation>
</comment>
<proteinExistence type="predicted"/>
<keyword evidence="5" id="KW-0053">Apoptosis</keyword>
<dbReference type="Gene3D" id="3.40.50.720">
    <property type="entry name" value="NAD(P)-binding Rossmann-like Domain"/>
    <property type="match status" value="1"/>
</dbReference>
<keyword evidence="6" id="KW-0560">Oxidoreductase</keyword>
<evidence type="ECO:0000256" key="1">
    <source>
        <dbReference type="ARBA" id="ARBA00004371"/>
    </source>
</evidence>
<dbReference type="FunFam" id="3.40.50.720:FF:000353">
    <property type="entry name" value="WW domain-containing oxidoreductase"/>
    <property type="match status" value="1"/>
</dbReference>
<gene>
    <name evidence="10" type="ORF">CALMAC_LOCUS10788</name>
</gene>
<keyword evidence="8" id="KW-0458">Lysosome</keyword>
<dbReference type="Proteomes" id="UP000410492">
    <property type="component" value="Unassembled WGS sequence"/>
</dbReference>
<dbReference type="CDD" id="cd00201">
    <property type="entry name" value="WW"/>
    <property type="match status" value="2"/>
</dbReference>
<dbReference type="PANTHER" id="PTHR43157">
    <property type="entry name" value="PHOSPHATIDYLINOSITOL-GLYCAN BIOSYNTHESIS CLASS F PROTEIN-RELATED"/>
    <property type="match status" value="1"/>
</dbReference>
<evidence type="ECO:0000256" key="3">
    <source>
        <dbReference type="ARBA" id="ARBA00016094"/>
    </source>
</evidence>
<dbReference type="Pfam" id="PF00106">
    <property type="entry name" value="adh_short"/>
    <property type="match status" value="1"/>
</dbReference>
<dbReference type="InterPro" id="IPR002347">
    <property type="entry name" value="SDR_fam"/>
</dbReference>
<dbReference type="AlphaFoldDB" id="A0A653CR78"/>
<evidence type="ECO:0000256" key="6">
    <source>
        <dbReference type="ARBA" id="ARBA00023002"/>
    </source>
</evidence>
<dbReference type="SUPFAM" id="SSF51045">
    <property type="entry name" value="WW domain"/>
    <property type="match status" value="2"/>
</dbReference>
<evidence type="ECO:0000313" key="10">
    <source>
        <dbReference type="EMBL" id="VEN49787.1"/>
    </source>
</evidence>
<evidence type="ECO:0000313" key="11">
    <source>
        <dbReference type="Proteomes" id="UP000410492"/>
    </source>
</evidence>
<protein>
    <recommendedName>
        <fullName evidence="3">WW domain-containing oxidoreductase</fullName>
    </recommendedName>
</protein>
<evidence type="ECO:0000256" key="5">
    <source>
        <dbReference type="ARBA" id="ARBA00022703"/>
    </source>
</evidence>
<dbReference type="PRINTS" id="PR00081">
    <property type="entry name" value="GDHRDH"/>
</dbReference>
<evidence type="ECO:0000256" key="4">
    <source>
        <dbReference type="ARBA" id="ARBA00022687"/>
    </source>
</evidence>
<dbReference type="SUPFAM" id="SSF51735">
    <property type="entry name" value="NAD(P)-binding Rossmann-fold domains"/>
    <property type="match status" value="1"/>
</dbReference>
<dbReference type="OrthoDB" id="9989144at2759"/>
<dbReference type="GO" id="GO:0016055">
    <property type="term" value="P:Wnt signaling pathway"/>
    <property type="evidence" value="ECO:0007669"/>
    <property type="project" value="UniProtKB-KW"/>
</dbReference>
<dbReference type="PROSITE" id="PS01159">
    <property type="entry name" value="WW_DOMAIN_1"/>
    <property type="match status" value="1"/>
</dbReference>
<dbReference type="InterPro" id="IPR001202">
    <property type="entry name" value="WW_dom"/>
</dbReference>
<evidence type="ECO:0000256" key="2">
    <source>
        <dbReference type="ARBA" id="ARBA00004555"/>
    </source>
</evidence>
<feature type="domain" description="WW" evidence="9">
    <location>
        <begin position="10"/>
        <end position="43"/>
    </location>
</feature>